<comment type="caution">
    <text evidence="2">The sequence shown here is derived from an EMBL/GenBank/DDBJ whole genome shotgun (WGS) entry which is preliminary data.</text>
</comment>
<reference evidence="2 3" key="1">
    <citation type="journal article" date="2012" name="J. Bacteriol.">
        <title>Draft Genome Sequence of the Soil Bacterium Burkholderia terrae Strain BS001, Which Interacts with Fungal Surface Structures.</title>
        <authorList>
            <person name="Nazir R."/>
            <person name="Hansen M.A."/>
            <person name="Sorensen S."/>
            <person name="van Elsas J.D."/>
        </authorList>
    </citation>
    <scope>NUCLEOTIDE SEQUENCE [LARGE SCALE GENOMIC DNA]</scope>
    <source>
        <strain evidence="2 3">BS001</strain>
    </source>
</reference>
<organism evidence="2 3">
    <name type="scientific">Paraburkholderia hospita</name>
    <dbReference type="NCBI Taxonomy" id="169430"/>
    <lineage>
        <taxon>Bacteria</taxon>
        <taxon>Pseudomonadati</taxon>
        <taxon>Pseudomonadota</taxon>
        <taxon>Betaproteobacteria</taxon>
        <taxon>Burkholderiales</taxon>
        <taxon>Burkholderiaceae</taxon>
        <taxon>Paraburkholderia</taxon>
    </lineage>
</organism>
<evidence type="ECO:0000313" key="3">
    <source>
        <dbReference type="Proteomes" id="UP000004980"/>
    </source>
</evidence>
<sequence>MSVGMSNPSVPRCSHQPVDTGRSRREEHIVDITFTIAHADDVRAWTVRLECIQLLASFKPFRAFLLTDRPLLAKMFLAKLFGSTYPGFHAYYAEWQALRRERKQAVYQEATDVRIGAISQAFGCWQVGQIEFSCVLHCKDDGDTLHTTQCLTNMSTQHPVDIDVRIIKKTIGRL</sequence>
<name>A0ABP2PXL2_9BURK</name>
<gene>
    <name evidence="2" type="ORF">WQE_05752</name>
</gene>
<dbReference type="EMBL" id="AKAU01000047">
    <property type="protein sequence ID" value="EIN02076.1"/>
    <property type="molecule type" value="Genomic_DNA"/>
</dbReference>
<evidence type="ECO:0000256" key="1">
    <source>
        <dbReference type="SAM" id="MobiDB-lite"/>
    </source>
</evidence>
<protein>
    <submittedName>
        <fullName evidence="2">Uncharacterized protein</fullName>
    </submittedName>
</protein>
<keyword evidence="3" id="KW-1185">Reference proteome</keyword>
<dbReference type="Proteomes" id="UP000004980">
    <property type="component" value="Unassembled WGS sequence"/>
</dbReference>
<proteinExistence type="predicted"/>
<feature type="region of interest" description="Disordered" evidence="1">
    <location>
        <begin position="1"/>
        <end position="22"/>
    </location>
</feature>
<evidence type="ECO:0000313" key="2">
    <source>
        <dbReference type="EMBL" id="EIN02076.1"/>
    </source>
</evidence>
<accession>A0ABP2PXL2</accession>